<evidence type="ECO:0000313" key="2">
    <source>
        <dbReference type="EMBL" id="KXJ95327.1"/>
    </source>
</evidence>
<dbReference type="OrthoDB" id="2285229at2759"/>
<proteinExistence type="predicted"/>
<dbReference type="SMART" id="SM00955">
    <property type="entry name" value="RNB"/>
    <property type="match status" value="1"/>
</dbReference>
<feature type="domain" description="RNB" evidence="1">
    <location>
        <begin position="522"/>
        <end position="867"/>
    </location>
</feature>
<accession>A0A136JDW4</accession>
<dbReference type="InterPro" id="IPR057912">
    <property type="entry name" value="OB_CYT4_C"/>
</dbReference>
<dbReference type="InterPro" id="IPR050180">
    <property type="entry name" value="RNR_Ribonuclease"/>
</dbReference>
<dbReference type="GO" id="GO:0006402">
    <property type="term" value="P:mRNA catabolic process"/>
    <property type="evidence" value="ECO:0007669"/>
    <property type="project" value="TreeGrafter"/>
</dbReference>
<dbReference type="PANTHER" id="PTHR23355">
    <property type="entry name" value="RIBONUCLEASE"/>
    <property type="match status" value="1"/>
</dbReference>
<dbReference type="Proteomes" id="UP000070501">
    <property type="component" value="Unassembled WGS sequence"/>
</dbReference>
<dbReference type="EMBL" id="KQ964246">
    <property type="protein sequence ID" value="KXJ95327.1"/>
    <property type="molecule type" value="Genomic_DNA"/>
</dbReference>
<dbReference type="Pfam" id="PF23214">
    <property type="entry name" value="SH3_CYT4"/>
    <property type="match status" value="1"/>
</dbReference>
<dbReference type="InterPro" id="IPR012340">
    <property type="entry name" value="NA-bd_OB-fold"/>
</dbReference>
<dbReference type="GO" id="GO:0000175">
    <property type="term" value="F:3'-5'-RNA exonuclease activity"/>
    <property type="evidence" value="ECO:0007669"/>
    <property type="project" value="TreeGrafter"/>
</dbReference>
<keyword evidence="3" id="KW-1185">Reference proteome</keyword>
<protein>
    <recommendedName>
        <fullName evidence="1">RNB domain-containing protein</fullName>
    </recommendedName>
</protein>
<sequence>MLQASKRSYVCWRCAVRTSGVQATTTPRTTGGSAAAVGSLRLPMQARRTLATVRHPGGLSGAAARALAGLPDDEAAKRPPIRTRLRVWERENPGVVQAMLTDHAAEGEASNTYTRPQNITMAQFDFAKPLFDGDELSDLRSEDALLQAGDLVELSSGGSRRPALAICLGKYNGYEHYYTSSGKWFYGMGVRTLFVVNGFATPKEIEPILQAIPIEDASLEMLNALQDLRHAPQRETGAALLHKMLAFVQNSEKIYQDNAGTLDASSAFIGHEDKHMYLTLHEIADKLLPGAIKTKGGHFAPEALYAVHGALLQSETFFRPLMAVGHRRSYLFEVSPLSEVRVVQKVEKMVREYIQIAAVTGNATHQLRKKGTPPSLASFARSAREAIDRSRRGRSMSKDRSAGSTVAEDVSKMEWSETDREFLSYITLWCAYRKFPNHSRLQALGSAILRAVDRYSDTELLNASTGWTFLQEVGVISPWDIPARYTTRFPDVEINKDGGFDRPLPEGSLEQHLQEDIFAGSRKEWNGVTAFCIDADSTVDIDDAVSVETTDNPSEFWVHAHIADPASRISPDTPVAKYAELLPQTIYLPGNFTRMLPEAIGRANFSLAPDRPCLTISALIDESGQVLESKITPGILKDVVYMSGETVARALGEVRDEPIVGTDELVIGSSHKQALAPNRPITQQPSAAQLDDLKLLSRLGKAMHERRLSRGATPLFQPRAEVDAYFDAAQQQQKQQPGDPSVRVGYKHRTDTDIVENVMKLAGEVAARWCHDRGIPIPYRTQPHAARNMERLAQYTRDVFYPLLREGVRPSSEQWRHLRSLVGVDELTTTVGPHWTLGLDMYTKATSPLRRYADLIVHWQIEAALLEERRRGGDGSGQSLVGNKDDSFLPFPRAQLDRMLPMVRLRERQARALTNGDGGDQWILYALSRAWKGGEASLPATFRLTVEHVLGRQSVSGKLDWFERAATLRAEGMNGVARIGDVRVGDVLEVKLSSVSVHANQVLVEAVGVVKGARAAAAAAAATTTSGAGEEAVSSSAA</sequence>
<dbReference type="Pfam" id="PF23216">
    <property type="entry name" value="WHD_CYT4"/>
    <property type="match status" value="1"/>
</dbReference>
<reference evidence="3" key="1">
    <citation type="submission" date="2016-02" db="EMBL/GenBank/DDBJ databases">
        <title>Draft genome sequence of Microdochium bolleyi, a fungal endophyte of beachgrass.</title>
        <authorList>
            <consortium name="DOE Joint Genome Institute"/>
            <person name="David A.S."/>
            <person name="May G."/>
            <person name="Haridas S."/>
            <person name="Lim J."/>
            <person name="Wang M."/>
            <person name="Labutti K."/>
            <person name="Lipzen A."/>
            <person name="Barry K."/>
            <person name="Grigoriev I.V."/>
        </authorList>
    </citation>
    <scope>NUCLEOTIDE SEQUENCE [LARGE SCALE GENOMIC DNA]</scope>
    <source>
        <strain evidence="3">J235TASD1</strain>
    </source>
</reference>
<dbReference type="Pfam" id="PF00773">
    <property type="entry name" value="RNB"/>
    <property type="match status" value="1"/>
</dbReference>
<dbReference type="InterPro" id="IPR056624">
    <property type="entry name" value="WH_CYT4"/>
</dbReference>
<dbReference type="InterPro" id="IPR056625">
    <property type="entry name" value="SH3_CYT4"/>
</dbReference>
<dbReference type="InterPro" id="IPR001900">
    <property type="entry name" value="RNase_II/R"/>
</dbReference>
<dbReference type="Pfam" id="PF25522">
    <property type="entry name" value="OB_cyt-4"/>
    <property type="match status" value="1"/>
</dbReference>
<name>A0A136JDW4_9PEZI</name>
<dbReference type="AlphaFoldDB" id="A0A136JDW4"/>
<organism evidence="2 3">
    <name type="scientific">Microdochium bolleyi</name>
    <dbReference type="NCBI Taxonomy" id="196109"/>
    <lineage>
        <taxon>Eukaryota</taxon>
        <taxon>Fungi</taxon>
        <taxon>Dikarya</taxon>
        <taxon>Ascomycota</taxon>
        <taxon>Pezizomycotina</taxon>
        <taxon>Sordariomycetes</taxon>
        <taxon>Xylariomycetidae</taxon>
        <taxon>Xylariales</taxon>
        <taxon>Microdochiaceae</taxon>
        <taxon>Microdochium</taxon>
    </lineage>
</organism>
<dbReference type="GO" id="GO:0003723">
    <property type="term" value="F:RNA binding"/>
    <property type="evidence" value="ECO:0007669"/>
    <property type="project" value="InterPro"/>
</dbReference>
<dbReference type="InParanoid" id="A0A136JDW4"/>
<dbReference type="PANTHER" id="PTHR23355:SF65">
    <property type="entry name" value="EXORIBONUCLEASE CYT-4, PUTATIVE (AFU_ORTHOLOGUE AFUA_7G01550)-RELATED"/>
    <property type="match status" value="1"/>
</dbReference>
<evidence type="ECO:0000313" key="3">
    <source>
        <dbReference type="Proteomes" id="UP000070501"/>
    </source>
</evidence>
<dbReference type="SUPFAM" id="SSF50249">
    <property type="entry name" value="Nucleic acid-binding proteins"/>
    <property type="match status" value="1"/>
</dbReference>
<dbReference type="STRING" id="196109.A0A136JDW4"/>
<dbReference type="GO" id="GO:0000932">
    <property type="term" value="C:P-body"/>
    <property type="evidence" value="ECO:0007669"/>
    <property type="project" value="TreeGrafter"/>
</dbReference>
<evidence type="ECO:0000259" key="1">
    <source>
        <dbReference type="SMART" id="SM00955"/>
    </source>
</evidence>
<gene>
    <name evidence="2" type="ORF">Micbo1qcDRAFT_230602</name>
</gene>